<reference evidence="2 3" key="1">
    <citation type="submission" date="2019-07" db="EMBL/GenBank/DDBJ databases">
        <title>Draft genome assembly of a fouling barnacle, Amphibalanus amphitrite (Darwin, 1854): The first reference genome for Thecostraca.</title>
        <authorList>
            <person name="Kim W."/>
        </authorList>
    </citation>
    <scope>NUCLEOTIDE SEQUENCE [LARGE SCALE GENOMIC DNA]</scope>
    <source>
        <strain evidence="2">SNU_AA5</strain>
        <tissue evidence="2">Soma without cirri and trophi</tissue>
    </source>
</reference>
<feature type="compositionally biased region" description="Basic and acidic residues" evidence="1">
    <location>
        <begin position="63"/>
        <end position="75"/>
    </location>
</feature>
<evidence type="ECO:0000313" key="3">
    <source>
        <dbReference type="Proteomes" id="UP000440578"/>
    </source>
</evidence>
<proteinExistence type="predicted"/>
<feature type="compositionally biased region" description="Low complexity" evidence="1">
    <location>
        <begin position="77"/>
        <end position="90"/>
    </location>
</feature>
<protein>
    <submittedName>
        <fullName evidence="2">Uncharacterized protein</fullName>
    </submittedName>
</protein>
<accession>A0A6A4UWG1</accession>
<evidence type="ECO:0000256" key="1">
    <source>
        <dbReference type="SAM" id="MobiDB-lite"/>
    </source>
</evidence>
<sequence length="131" mass="14546">MDQHDPSVSELLPLMRAASMSPKGPKWSLEGSADSDGEWGPSQSVRKSQRPSSCTPIDSGSESDFRPVVKEEIKIEVTSPRVERPSSPSVSDDDPFSDRALHSLVKEEKYRPRSPSPSEDFIGFTEVDRDR</sequence>
<name>A0A6A4UWG1_AMPAM</name>
<keyword evidence="3" id="KW-1185">Reference proteome</keyword>
<dbReference type="Proteomes" id="UP000440578">
    <property type="component" value="Unassembled WGS sequence"/>
</dbReference>
<feature type="region of interest" description="Disordered" evidence="1">
    <location>
        <begin position="1"/>
        <end position="131"/>
    </location>
</feature>
<gene>
    <name evidence="2" type="ORF">FJT64_013519</name>
</gene>
<dbReference type="EMBL" id="VIIS01002132">
    <property type="protein sequence ID" value="KAF0288087.1"/>
    <property type="molecule type" value="Genomic_DNA"/>
</dbReference>
<comment type="caution">
    <text evidence="2">The sequence shown here is derived from an EMBL/GenBank/DDBJ whole genome shotgun (WGS) entry which is preliminary data.</text>
</comment>
<feature type="compositionally biased region" description="Basic and acidic residues" evidence="1">
    <location>
        <begin position="96"/>
        <end position="111"/>
    </location>
</feature>
<dbReference type="AlphaFoldDB" id="A0A6A4UWG1"/>
<organism evidence="2 3">
    <name type="scientific">Amphibalanus amphitrite</name>
    <name type="common">Striped barnacle</name>
    <name type="synonym">Balanus amphitrite</name>
    <dbReference type="NCBI Taxonomy" id="1232801"/>
    <lineage>
        <taxon>Eukaryota</taxon>
        <taxon>Metazoa</taxon>
        <taxon>Ecdysozoa</taxon>
        <taxon>Arthropoda</taxon>
        <taxon>Crustacea</taxon>
        <taxon>Multicrustacea</taxon>
        <taxon>Cirripedia</taxon>
        <taxon>Thoracica</taxon>
        <taxon>Thoracicalcarea</taxon>
        <taxon>Balanomorpha</taxon>
        <taxon>Balanoidea</taxon>
        <taxon>Balanidae</taxon>
        <taxon>Amphibalaninae</taxon>
        <taxon>Amphibalanus</taxon>
    </lineage>
</organism>
<evidence type="ECO:0000313" key="2">
    <source>
        <dbReference type="EMBL" id="KAF0288087.1"/>
    </source>
</evidence>
<dbReference type="OrthoDB" id="4748970at2759"/>
<feature type="compositionally biased region" description="Polar residues" evidence="1">
    <location>
        <begin position="41"/>
        <end position="62"/>
    </location>
</feature>